<evidence type="ECO:0000256" key="2">
    <source>
        <dbReference type="ARBA" id="ARBA00022840"/>
    </source>
</evidence>
<evidence type="ECO:0000313" key="4">
    <source>
        <dbReference type="EMBL" id="HIH09855.1"/>
    </source>
</evidence>
<accession>A0A7J4J0E6</accession>
<evidence type="ECO:0000313" key="5">
    <source>
        <dbReference type="Proteomes" id="UP000565078"/>
    </source>
</evidence>
<evidence type="ECO:0000256" key="1">
    <source>
        <dbReference type="ARBA" id="ARBA00022741"/>
    </source>
</evidence>
<dbReference type="InterPro" id="IPR014774">
    <property type="entry name" value="KaiC-like_dom"/>
</dbReference>
<dbReference type="PANTHER" id="PTHR43637">
    <property type="entry name" value="UPF0273 PROTEIN TM_0370"/>
    <property type="match status" value="1"/>
</dbReference>
<reference evidence="5" key="1">
    <citation type="journal article" date="2020" name="bioRxiv">
        <title>A rank-normalized archaeal taxonomy based on genome phylogeny resolves widespread incomplete and uneven classifications.</title>
        <authorList>
            <person name="Rinke C."/>
            <person name="Chuvochina M."/>
            <person name="Mussig A.J."/>
            <person name="Chaumeil P.-A."/>
            <person name="Waite D.W."/>
            <person name="Whitman W.B."/>
            <person name="Parks D.H."/>
            <person name="Hugenholtz P."/>
        </authorList>
    </citation>
    <scope>NUCLEOTIDE SEQUENCE [LARGE SCALE GENOMIC DNA]</scope>
</reference>
<proteinExistence type="predicted"/>
<gene>
    <name evidence="4" type="ORF">HA254_04250</name>
</gene>
<sequence>MAEKSKGTAVIIERVKSGVPGLDEMMDGGFPKGNLVVLSGDPGSGKTVLCWQFMYEGISKYNENAVYVSLEENEETIYEGARQFGWDLQKYVKEGKLLIITVELYDFERLKAAIEDNVKTINAKRVVIDPGVIFRLFFDRELDARKRIVSLGKMLKLIGTTTIITNEISLDKLTSLYGLEEYVADGVILLYHTKIKNRFVRSIAVLKMRNTEITESLKPVKITNDGIKVLEKSELFDEVD</sequence>
<protein>
    <submittedName>
        <fullName evidence="4">AAA family ATPase</fullName>
    </submittedName>
</protein>
<evidence type="ECO:0000259" key="3">
    <source>
        <dbReference type="PROSITE" id="PS51146"/>
    </source>
</evidence>
<dbReference type="Proteomes" id="UP000565078">
    <property type="component" value="Unassembled WGS sequence"/>
</dbReference>
<organism evidence="4 5">
    <name type="scientific">Candidatus Iainarchaeum sp</name>
    <dbReference type="NCBI Taxonomy" id="3101447"/>
    <lineage>
        <taxon>Archaea</taxon>
        <taxon>Candidatus Iainarchaeota</taxon>
        <taxon>Candidatus Iainarchaeia</taxon>
        <taxon>Candidatus Iainarchaeales</taxon>
        <taxon>Candidatus Iainarchaeaceae</taxon>
        <taxon>Candidatus Iainarchaeum</taxon>
    </lineage>
</organism>
<dbReference type="PRINTS" id="PR01874">
    <property type="entry name" value="DNAREPAIRADA"/>
</dbReference>
<dbReference type="AlphaFoldDB" id="A0A7J4J0E6"/>
<dbReference type="PROSITE" id="PS51146">
    <property type="entry name" value="KAIC"/>
    <property type="match status" value="1"/>
</dbReference>
<dbReference type="InterPro" id="IPR010624">
    <property type="entry name" value="KaiC_dom"/>
</dbReference>
<dbReference type="EMBL" id="DUGC01000065">
    <property type="protein sequence ID" value="HIH09855.1"/>
    <property type="molecule type" value="Genomic_DNA"/>
</dbReference>
<dbReference type="InterPro" id="IPR027417">
    <property type="entry name" value="P-loop_NTPase"/>
</dbReference>
<dbReference type="Gene3D" id="3.40.50.300">
    <property type="entry name" value="P-loop containing nucleotide triphosphate hydrolases"/>
    <property type="match status" value="1"/>
</dbReference>
<dbReference type="SUPFAM" id="SSF52540">
    <property type="entry name" value="P-loop containing nucleoside triphosphate hydrolases"/>
    <property type="match status" value="1"/>
</dbReference>
<dbReference type="PANTHER" id="PTHR43637:SF1">
    <property type="entry name" value="UPF0273 PROTEIN TM_0370"/>
    <property type="match status" value="1"/>
</dbReference>
<keyword evidence="2" id="KW-0067">ATP-binding</keyword>
<comment type="caution">
    <text evidence="4">The sequence shown here is derived from an EMBL/GenBank/DDBJ whole genome shotgun (WGS) entry which is preliminary data.</text>
</comment>
<dbReference type="Pfam" id="PF06745">
    <property type="entry name" value="ATPase"/>
    <property type="match status" value="1"/>
</dbReference>
<keyword evidence="1" id="KW-0547">Nucleotide-binding</keyword>
<name>A0A7J4J0E6_9ARCH</name>
<dbReference type="GO" id="GO:0005524">
    <property type="term" value="F:ATP binding"/>
    <property type="evidence" value="ECO:0007669"/>
    <property type="project" value="UniProtKB-KW"/>
</dbReference>
<feature type="domain" description="KaiC" evidence="3">
    <location>
        <begin position="13"/>
        <end position="240"/>
    </location>
</feature>